<gene>
    <name evidence="2" type="ORF">SCHPADRAFT_943145</name>
</gene>
<keyword evidence="3" id="KW-1185">Reference proteome</keyword>
<dbReference type="EMBL" id="KQ086037">
    <property type="protein sequence ID" value="KLO10047.1"/>
    <property type="molecule type" value="Genomic_DNA"/>
</dbReference>
<accession>A0A0H2RER2</accession>
<keyword evidence="1" id="KW-1133">Transmembrane helix</keyword>
<evidence type="ECO:0000256" key="1">
    <source>
        <dbReference type="SAM" id="Phobius"/>
    </source>
</evidence>
<sequence length="347" mass="39300">MSFLNVLRDVLSRPEEVTSTLKPYSHHHRNHSDITFDRPKKETKPVVHVTADEIRPDINAVNAMSVALQEIATCKGMFDKWAQELDRAAPAKSKRDSLEDELFAAVDELRDEAALALDASGTILQQHETFAHEMSVLLESSAAHPDGDFYRPMEVMAVGDNIMQQSDLLCEHSQAMQERLDYVLELVDRIRTKRERKLLWRKILKWLVKAFNVLAAVLTVGAFVLPIVHPIGVVGTVVLGVGATLATAAATLCRELDESHDEDYNFDRMLDFLKNTVPVEAEKAKNCLRSFQAAHHVLKIDVKIKNGECVRINKFDADRARQEWRSHRQSLKELNTAFQNSRTGYAY</sequence>
<proteinExistence type="predicted"/>
<dbReference type="AlphaFoldDB" id="A0A0H2RER2"/>
<name>A0A0H2RER2_9AGAM</name>
<organism evidence="2 3">
    <name type="scientific">Schizopora paradoxa</name>
    <dbReference type="NCBI Taxonomy" id="27342"/>
    <lineage>
        <taxon>Eukaryota</taxon>
        <taxon>Fungi</taxon>
        <taxon>Dikarya</taxon>
        <taxon>Basidiomycota</taxon>
        <taxon>Agaricomycotina</taxon>
        <taxon>Agaricomycetes</taxon>
        <taxon>Hymenochaetales</taxon>
        <taxon>Schizoporaceae</taxon>
        <taxon>Schizopora</taxon>
    </lineage>
</organism>
<feature type="transmembrane region" description="Helical" evidence="1">
    <location>
        <begin position="231"/>
        <end position="253"/>
    </location>
</feature>
<protein>
    <submittedName>
        <fullName evidence="2">Uncharacterized protein</fullName>
    </submittedName>
</protein>
<evidence type="ECO:0000313" key="2">
    <source>
        <dbReference type="EMBL" id="KLO10047.1"/>
    </source>
</evidence>
<keyword evidence="1" id="KW-0472">Membrane</keyword>
<dbReference type="Proteomes" id="UP000053477">
    <property type="component" value="Unassembled WGS sequence"/>
</dbReference>
<reference evidence="2 3" key="1">
    <citation type="submission" date="2015-04" db="EMBL/GenBank/DDBJ databases">
        <title>Complete genome sequence of Schizopora paradoxa KUC8140, a cosmopolitan wood degrader in East Asia.</title>
        <authorList>
            <consortium name="DOE Joint Genome Institute"/>
            <person name="Min B."/>
            <person name="Park H."/>
            <person name="Jang Y."/>
            <person name="Kim J.-J."/>
            <person name="Kim K.H."/>
            <person name="Pangilinan J."/>
            <person name="Lipzen A."/>
            <person name="Riley R."/>
            <person name="Grigoriev I.V."/>
            <person name="Spatafora J.W."/>
            <person name="Choi I.-G."/>
        </authorList>
    </citation>
    <scope>NUCLEOTIDE SEQUENCE [LARGE SCALE GENOMIC DNA]</scope>
    <source>
        <strain evidence="2 3">KUC8140</strain>
    </source>
</reference>
<dbReference type="InParanoid" id="A0A0H2RER2"/>
<dbReference type="OrthoDB" id="3136780at2759"/>
<evidence type="ECO:0000313" key="3">
    <source>
        <dbReference type="Proteomes" id="UP000053477"/>
    </source>
</evidence>
<feature type="transmembrane region" description="Helical" evidence="1">
    <location>
        <begin position="203"/>
        <end position="225"/>
    </location>
</feature>
<keyword evidence="1" id="KW-0812">Transmembrane</keyword>